<evidence type="ECO:0008006" key="3">
    <source>
        <dbReference type="Google" id="ProtNLM"/>
    </source>
</evidence>
<protein>
    <recommendedName>
        <fullName evidence="3">Pyridoxamine 5'-phosphate oxidase putative domain-containing protein</fullName>
    </recommendedName>
</protein>
<keyword evidence="2" id="KW-1185">Reference proteome</keyword>
<dbReference type="EMBL" id="AP025591">
    <property type="protein sequence ID" value="BDG05297.1"/>
    <property type="molecule type" value="Genomic_DNA"/>
</dbReference>
<dbReference type="InterPro" id="IPR012349">
    <property type="entry name" value="Split_barrel_FMN-bd"/>
</dbReference>
<reference evidence="2" key="1">
    <citation type="journal article" date="2022" name="Int. J. Syst. Evol. Microbiol.">
        <title>Anaeromyxobacter oryzae sp. nov., Anaeromyxobacter diazotrophicus sp. nov. and Anaeromyxobacter paludicola sp. nov., isolated from paddy soils.</title>
        <authorList>
            <person name="Itoh H."/>
            <person name="Xu Z."/>
            <person name="Mise K."/>
            <person name="Masuda Y."/>
            <person name="Ushijima N."/>
            <person name="Hayakawa C."/>
            <person name="Shiratori Y."/>
            <person name="Senoo K."/>
        </authorList>
    </citation>
    <scope>NUCLEOTIDE SEQUENCE [LARGE SCALE GENOMIC DNA]</scope>
    <source>
        <strain evidence="2">Red232</strain>
    </source>
</reference>
<name>A0ABM7X0H3_9BACT</name>
<dbReference type="Proteomes" id="UP001162891">
    <property type="component" value="Chromosome"/>
</dbReference>
<evidence type="ECO:0000313" key="2">
    <source>
        <dbReference type="Proteomes" id="UP001162891"/>
    </source>
</evidence>
<dbReference type="Gene3D" id="2.30.110.10">
    <property type="entry name" value="Electron Transport, Fmn-binding Protein, Chain A"/>
    <property type="match status" value="1"/>
</dbReference>
<gene>
    <name evidence="1" type="ORF">AMOR_42930</name>
</gene>
<dbReference type="SUPFAM" id="SSF50475">
    <property type="entry name" value="FMN-binding split barrel"/>
    <property type="match status" value="1"/>
</dbReference>
<proteinExistence type="predicted"/>
<organism evidence="1 2">
    <name type="scientific">Anaeromyxobacter oryzae</name>
    <dbReference type="NCBI Taxonomy" id="2918170"/>
    <lineage>
        <taxon>Bacteria</taxon>
        <taxon>Pseudomonadati</taxon>
        <taxon>Myxococcota</taxon>
        <taxon>Myxococcia</taxon>
        <taxon>Myxococcales</taxon>
        <taxon>Cystobacterineae</taxon>
        <taxon>Anaeromyxobacteraceae</taxon>
        <taxon>Anaeromyxobacter</taxon>
    </lineage>
</organism>
<evidence type="ECO:0000313" key="1">
    <source>
        <dbReference type="EMBL" id="BDG05297.1"/>
    </source>
</evidence>
<sequence length="173" mass="18492">MRRAPARPRIPCRGARVISTELAGFLQSGISILVGTRDARLFPDCVRAVGARCAPPGELTIFLPDATAGTCIANARDNGRVAATFSRAHDHRSIQVKGRAIEVRPCDAAERAAIDAYRCAWAQELAIIGMPPRVTLRMSHWPAHAVRLRVEAVYVQTPGPGAGAPLVAPEAGR</sequence>
<accession>A0ABM7X0H3</accession>